<keyword evidence="1" id="KW-0472">Membrane</keyword>
<feature type="transmembrane region" description="Helical" evidence="1">
    <location>
        <begin position="168"/>
        <end position="190"/>
    </location>
</feature>
<sequence length="201" mass="23068">GLQYMHRNNVAHRDCVRNNMGMDANPMFTCHRRAFHHSCTCCPPTHFLIDFGQSRMYNPSQPCPSEYALKPGSYTPPEGDADIPCDPFATDVYILGTMIRTSFLDGDSNSYKPGVHGFEFLRPFVNDMIADNPSNRPTMNEVASWFSSIVGKLQWWKLRSQAVQKDEFNLTTLFHALYHLFWMTLMMLLFKPAIPSPKDLH</sequence>
<evidence type="ECO:0000313" key="4">
    <source>
        <dbReference type="Proteomes" id="UP001150217"/>
    </source>
</evidence>
<dbReference type="InterPro" id="IPR000719">
    <property type="entry name" value="Prot_kinase_dom"/>
</dbReference>
<protein>
    <recommendedName>
        <fullName evidence="2">Protein kinase domain-containing protein</fullName>
    </recommendedName>
</protein>
<dbReference type="Gene3D" id="1.10.510.10">
    <property type="entry name" value="Transferase(Phosphotransferase) domain 1"/>
    <property type="match status" value="1"/>
</dbReference>
<dbReference type="PROSITE" id="PS50011">
    <property type="entry name" value="PROTEIN_KINASE_DOM"/>
    <property type="match status" value="1"/>
</dbReference>
<keyword evidence="4" id="KW-1185">Reference proteome</keyword>
<dbReference type="SUPFAM" id="SSF56112">
    <property type="entry name" value="Protein kinase-like (PK-like)"/>
    <property type="match status" value="1"/>
</dbReference>
<name>A0ABQ8VTV4_9AGAR</name>
<organism evidence="3 4">
    <name type="scientific">Lentinula lateritia</name>
    <dbReference type="NCBI Taxonomy" id="40482"/>
    <lineage>
        <taxon>Eukaryota</taxon>
        <taxon>Fungi</taxon>
        <taxon>Dikarya</taxon>
        <taxon>Basidiomycota</taxon>
        <taxon>Agaricomycotina</taxon>
        <taxon>Agaricomycetes</taxon>
        <taxon>Agaricomycetidae</taxon>
        <taxon>Agaricales</taxon>
        <taxon>Marasmiineae</taxon>
        <taxon>Omphalotaceae</taxon>
        <taxon>Lentinula</taxon>
    </lineage>
</organism>
<evidence type="ECO:0000313" key="3">
    <source>
        <dbReference type="EMBL" id="KAJ4499779.1"/>
    </source>
</evidence>
<evidence type="ECO:0000259" key="2">
    <source>
        <dbReference type="PROSITE" id="PS50011"/>
    </source>
</evidence>
<gene>
    <name evidence="3" type="ORF">C8R41DRAFT_813569</name>
</gene>
<dbReference type="Proteomes" id="UP001150217">
    <property type="component" value="Unassembled WGS sequence"/>
</dbReference>
<dbReference type="InterPro" id="IPR011009">
    <property type="entry name" value="Kinase-like_dom_sf"/>
</dbReference>
<reference evidence="3" key="1">
    <citation type="submission" date="2022-08" db="EMBL/GenBank/DDBJ databases">
        <title>A Global Phylogenomic Analysis of the Shiitake Genus Lentinula.</title>
        <authorList>
            <consortium name="DOE Joint Genome Institute"/>
            <person name="Sierra-Patev S."/>
            <person name="Min B."/>
            <person name="Naranjo-Ortiz M."/>
            <person name="Looney B."/>
            <person name="Konkel Z."/>
            <person name="Slot J.C."/>
            <person name="Sakamoto Y."/>
            <person name="Steenwyk J.L."/>
            <person name="Rokas A."/>
            <person name="Carro J."/>
            <person name="Camarero S."/>
            <person name="Ferreira P."/>
            <person name="Molpeceres G."/>
            <person name="Ruiz-Duenas F.J."/>
            <person name="Serrano A."/>
            <person name="Henrissat B."/>
            <person name="Drula E."/>
            <person name="Hughes K.W."/>
            <person name="Mata J.L."/>
            <person name="Ishikawa N.K."/>
            <person name="Vargas-Isla R."/>
            <person name="Ushijima S."/>
            <person name="Smith C.A."/>
            <person name="Ahrendt S."/>
            <person name="Andreopoulos W."/>
            <person name="He G."/>
            <person name="Labutti K."/>
            <person name="Lipzen A."/>
            <person name="Ng V."/>
            <person name="Riley R."/>
            <person name="Sandor L."/>
            <person name="Barry K."/>
            <person name="Martinez A.T."/>
            <person name="Xiao Y."/>
            <person name="Gibbons J.G."/>
            <person name="Terashima K."/>
            <person name="Grigoriev I.V."/>
            <person name="Hibbett D.S."/>
        </authorList>
    </citation>
    <scope>NUCLEOTIDE SEQUENCE</scope>
    <source>
        <strain evidence="3">RHP3577 ss4</strain>
    </source>
</reference>
<comment type="caution">
    <text evidence="3">The sequence shown here is derived from an EMBL/GenBank/DDBJ whole genome shotgun (WGS) entry which is preliminary data.</text>
</comment>
<accession>A0ABQ8VTV4</accession>
<keyword evidence="1" id="KW-0812">Transmembrane</keyword>
<dbReference type="EMBL" id="JANVFT010000009">
    <property type="protein sequence ID" value="KAJ4499779.1"/>
    <property type="molecule type" value="Genomic_DNA"/>
</dbReference>
<feature type="domain" description="Protein kinase" evidence="2">
    <location>
        <begin position="1"/>
        <end position="146"/>
    </location>
</feature>
<proteinExistence type="predicted"/>
<feature type="non-terminal residue" evidence="3">
    <location>
        <position position="1"/>
    </location>
</feature>
<keyword evidence="1" id="KW-1133">Transmembrane helix</keyword>
<evidence type="ECO:0000256" key="1">
    <source>
        <dbReference type="SAM" id="Phobius"/>
    </source>
</evidence>